<name>A0ACC1MVF9_9APHY</name>
<organism evidence="1 2">
    <name type="scientific">Trametes sanguinea</name>
    <dbReference type="NCBI Taxonomy" id="158606"/>
    <lineage>
        <taxon>Eukaryota</taxon>
        <taxon>Fungi</taxon>
        <taxon>Dikarya</taxon>
        <taxon>Basidiomycota</taxon>
        <taxon>Agaricomycotina</taxon>
        <taxon>Agaricomycetes</taxon>
        <taxon>Polyporales</taxon>
        <taxon>Polyporaceae</taxon>
        <taxon>Trametes</taxon>
    </lineage>
</organism>
<evidence type="ECO:0000313" key="1">
    <source>
        <dbReference type="EMBL" id="KAJ2970977.1"/>
    </source>
</evidence>
<reference evidence="1" key="1">
    <citation type="submission" date="2022-08" db="EMBL/GenBank/DDBJ databases">
        <title>Genome Sequence of Pycnoporus sanguineus.</title>
        <authorList>
            <person name="Buettner E."/>
        </authorList>
    </citation>
    <scope>NUCLEOTIDE SEQUENCE</scope>
    <source>
        <strain evidence="1">CG-C14</strain>
    </source>
</reference>
<evidence type="ECO:0000313" key="2">
    <source>
        <dbReference type="Proteomes" id="UP001144978"/>
    </source>
</evidence>
<keyword evidence="2" id="KW-1185">Reference proteome</keyword>
<protein>
    <submittedName>
        <fullName evidence="1">Uncharacterized protein</fullName>
    </submittedName>
</protein>
<comment type="caution">
    <text evidence="1">The sequence shown here is derived from an EMBL/GenBank/DDBJ whole genome shotgun (WGS) entry which is preliminary data.</text>
</comment>
<dbReference type="EMBL" id="JANSHE010005443">
    <property type="protein sequence ID" value="KAJ2970977.1"/>
    <property type="molecule type" value="Genomic_DNA"/>
</dbReference>
<gene>
    <name evidence="1" type="ORF">NUW54_g12609</name>
</gene>
<dbReference type="Proteomes" id="UP001144978">
    <property type="component" value="Unassembled WGS sequence"/>
</dbReference>
<proteinExistence type="predicted"/>
<accession>A0ACC1MVF9</accession>
<sequence length="408" mass="47747">MTQGFAVMVLDKIQQLNDSIRERDEQQREFQERMLGAVRKLSKKVAEVQQTTPIAALQQGRATIGRRPRPSRSMASRIILEGGSSMSPRERQKAVLQEKLHLSRLQASCINIASFQGNDYKTMARLNPPLTDEDIKTYEESSTESYFAGRKFRIDFTRSWLYFPFNIEARDYFVQTLLRDFQGGSYKNLNIPARYINFDHIAAALDTYIEYCREIYRSIVKPPSKEKVERRKQRVRRNSRKNTMQSFVTRQAVLVDNGWDHHLRIFALLKAEDMSGDETDRDADNKKIHPPSFTIQEPRWSSVTFTEFRRKLDKWRHLDWQVPDENGAYKGGNGPRTRNSVGKIVNVRPPKGLYRNCYDENWLSTLKPHQYRSLRVIDEEYDFALPNPSDVEADHEGRRKRDDDAVME</sequence>